<dbReference type="PANTHER" id="PTHR43312">
    <property type="entry name" value="D-THREO-ALDOSE 1-DEHYDROGENASE"/>
    <property type="match status" value="1"/>
</dbReference>
<dbReference type="InterPro" id="IPR023210">
    <property type="entry name" value="NADP_OxRdtase_dom"/>
</dbReference>
<reference evidence="2 3" key="1">
    <citation type="submission" date="2018-06" db="EMBL/GenBank/DDBJ databases">
        <title>Genomic Encyclopedia of Type Strains, Phase III (KMG-III): the genomes of soil and plant-associated and newly described type strains.</title>
        <authorList>
            <person name="Whitman W."/>
        </authorList>
    </citation>
    <scope>NUCLEOTIDE SEQUENCE [LARGE SCALE GENOMIC DNA]</scope>
    <source>
        <strain evidence="2 3">CGMCC 4.7090</strain>
    </source>
</reference>
<gene>
    <name evidence="2" type="ORF">B0I29_117256</name>
</gene>
<evidence type="ECO:0000313" key="2">
    <source>
        <dbReference type="EMBL" id="RAK29930.1"/>
    </source>
</evidence>
<evidence type="ECO:0000313" key="3">
    <source>
        <dbReference type="Proteomes" id="UP000249341"/>
    </source>
</evidence>
<dbReference type="PANTHER" id="PTHR43312:SF1">
    <property type="entry name" value="NADP-DEPENDENT OXIDOREDUCTASE DOMAIN-CONTAINING PROTEIN"/>
    <property type="match status" value="1"/>
</dbReference>
<organism evidence="2 3">
    <name type="scientific">Actinoplanes lutulentus</name>
    <dbReference type="NCBI Taxonomy" id="1287878"/>
    <lineage>
        <taxon>Bacteria</taxon>
        <taxon>Bacillati</taxon>
        <taxon>Actinomycetota</taxon>
        <taxon>Actinomycetes</taxon>
        <taxon>Micromonosporales</taxon>
        <taxon>Micromonosporaceae</taxon>
        <taxon>Actinoplanes</taxon>
    </lineage>
</organism>
<dbReference type="InterPro" id="IPR053135">
    <property type="entry name" value="AKR2_Oxidoreductase"/>
</dbReference>
<dbReference type="Proteomes" id="UP000249341">
    <property type="component" value="Unassembled WGS sequence"/>
</dbReference>
<dbReference type="SUPFAM" id="SSF51430">
    <property type="entry name" value="NAD(P)-linked oxidoreductase"/>
    <property type="match status" value="1"/>
</dbReference>
<sequence length="351" mass="37578">MSLLSASRTLPLYAARWMSQQVYNGPSFVGDPATLTAWCRAAPPVFDNELALSTIVELFDGIDGVARIGLGLAAVGRPGYINLGRERDLPPERTAEVLRERAETLLDQAYAAGVRYFDVARSYGRAEEFLAGWLPGHDDAIAGSKWGYTYTANWQVTAEVHEVKDHSVSTFARQLGETRALLGERLGLYQVHSVTPDSPVLTDTDLHRRLAGQGAVVGLSTSGPAQADTIRAACAIEVDGMPLFRSVQATWNLLETGAGDALAEAHASGRAVIVKEALANGRLAEDVVALAAALHQPWATIVLSGAATSGQLASNLQAATLALTDSDLERLSGLAEPSERYWRTRSSLPWT</sequence>
<proteinExistence type="predicted"/>
<protein>
    <submittedName>
        <fullName evidence="2">Aryl-alcohol dehydrogenase-like predicted oxidoreductase</fullName>
    </submittedName>
</protein>
<feature type="domain" description="NADP-dependent oxidoreductase" evidence="1">
    <location>
        <begin position="95"/>
        <end position="285"/>
    </location>
</feature>
<keyword evidence="3" id="KW-1185">Reference proteome</keyword>
<dbReference type="Gene3D" id="3.20.20.100">
    <property type="entry name" value="NADP-dependent oxidoreductase domain"/>
    <property type="match status" value="1"/>
</dbReference>
<dbReference type="InterPro" id="IPR036812">
    <property type="entry name" value="NAD(P)_OxRdtase_dom_sf"/>
</dbReference>
<accession>A0A327Z587</accession>
<dbReference type="AlphaFoldDB" id="A0A327Z587"/>
<comment type="caution">
    <text evidence="2">The sequence shown here is derived from an EMBL/GenBank/DDBJ whole genome shotgun (WGS) entry which is preliminary data.</text>
</comment>
<dbReference type="Pfam" id="PF00248">
    <property type="entry name" value="Aldo_ket_red"/>
    <property type="match status" value="1"/>
</dbReference>
<name>A0A327Z587_9ACTN</name>
<dbReference type="EMBL" id="QLMJ01000017">
    <property type="protein sequence ID" value="RAK29930.1"/>
    <property type="molecule type" value="Genomic_DNA"/>
</dbReference>
<evidence type="ECO:0000259" key="1">
    <source>
        <dbReference type="Pfam" id="PF00248"/>
    </source>
</evidence>